<evidence type="ECO:0000313" key="4">
    <source>
        <dbReference type="EMBL" id="TWH05979.1"/>
    </source>
</evidence>
<gene>
    <name evidence="4" type="ORF">L613_000500000440</name>
</gene>
<proteinExistence type="inferred from homology"/>
<dbReference type="Gene3D" id="2.40.128.20">
    <property type="match status" value="1"/>
</dbReference>
<dbReference type="RefSeq" id="WP_147208874.1">
    <property type="nucleotide sequence ID" value="NZ_VLJS01000080.1"/>
</dbReference>
<comment type="subcellular location">
    <subcellularLocation>
        <location evidence="2">Cell outer membrane</location>
    </subcellularLocation>
</comment>
<protein>
    <recommendedName>
        <fullName evidence="2">Outer membrane lipoprotein Blc</fullName>
    </recommendedName>
</protein>
<keyword evidence="2" id="KW-0446">Lipid-binding</keyword>
<dbReference type="GO" id="GO:0009279">
    <property type="term" value="C:cell outer membrane"/>
    <property type="evidence" value="ECO:0007669"/>
    <property type="project" value="UniProtKB-SubCell"/>
</dbReference>
<keyword evidence="2" id="KW-0472">Membrane</keyword>
<dbReference type="EMBL" id="VLJS01000080">
    <property type="protein sequence ID" value="TWH05979.1"/>
    <property type="molecule type" value="Genomic_DNA"/>
</dbReference>
<dbReference type="GO" id="GO:0008289">
    <property type="term" value="F:lipid binding"/>
    <property type="evidence" value="ECO:0007669"/>
    <property type="project" value="UniProtKB-UniRule"/>
</dbReference>
<dbReference type="AlphaFoldDB" id="A0A562D884"/>
<dbReference type="PIRSF" id="PIRSF036893">
    <property type="entry name" value="Lipocalin_ApoD"/>
    <property type="match status" value="1"/>
</dbReference>
<evidence type="ECO:0000256" key="2">
    <source>
        <dbReference type="PIRNR" id="PIRNR036893"/>
    </source>
</evidence>
<dbReference type="PROSITE" id="PS00213">
    <property type="entry name" value="LIPOCALIN"/>
    <property type="match status" value="1"/>
</dbReference>
<dbReference type="PANTHER" id="PTHR10612">
    <property type="entry name" value="APOLIPOPROTEIN D"/>
    <property type="match status" value="1"/>
</dbReference>
<keyword evidence="2 4" id="KW-0449">Lipoprotein</keyword>
<dbReference type="Pfam" id="PF08212">
    <property type="entry name" value="Lipocalin_2"/>
    <property type="match status" value="1"/>
</dbReference>
<evidence type="ECO:0000259" key="3">
    <source>
        <dbReference type="Pfam" id="PF08212"/>
    </source>
</evidence>
<dbReference type="InterPro" id="IPR000566">
    <property type="entry name" value="Lipocln_cytosolic_FA-bd_dom"/>
</dbReference>
<dbReference type="CDD" id="cd19438">
    <property type="entry name" value="lipocalin_Blc-like"/>
    <property type="match status" value="1"/>
</dbReference>
<dbReference type="GO" id="GO:0006950">
    <property type="term" value="P:response to stress"/>
    <property type="evidence" value="ECO:0007669"/>
    <property type="project" value="UniProtKB-ARBA"/>
</dbReference>
<sequence length="166" mass="18522">MNDASTPVTVAAVDLQRYLGTWYEIARLPMRHEPADYTDITATYSLNPGGSVRVLNRARDGEGEPQESEGEATVVEGSGNAKLEVSFMPDGLKWIPFTKGDYWILRLDPDYRTALVGSPDHKYLWLLAREPVLPAPVQHDFLDTARAQGYELQDLILTPHTGNPVR</sequence>
<keyword evidence="5" id="KW-1185">Reference proteome</keyword>
<comment type="caution">
    <text evidence="4">The sequence shown here is derived from an EMBL/GenBank/DDBJ whole genome shotgun (WGS) entry which is preliminary data.</text>
</comment>
<dbReference type="InterPro" id="IPR022272">
    <property type="entry name" value="Lipocalin_CS"/>
</dbReference>
<dbReference type="PANTHER" id="PTHR10612:SF34">
    <property type="entry name" value="APOLIPOPROTEIN D"/>
    <property type="match status" value="1"/>
</dbReference>
<dbReference type="InterPro" id="IPR002446">
    <property type="entry name" value="Lipocalin_bac"/>
</dbReference>
<feature type="domain" description="Lipocalin/cytosolic fatty-acid binding" evidence="3">
    <location>
        <begin position="13"/>
        <end position="159"/>
    </location>
</feature>
<keyword evidence="2" id="KW-0998">Cell outer membrane</keyword>
<accession>A0A562D884</accession>
<dbReference type="OrthoDB" id="9793905at2"/>
<organism evidence="4 5">
    <name type="scientific">Pseudoxanthomonas taiwanensis J19</name>
    <dbReference type="NCBI Taxonomy" id="935569"/>
    <lineage>
        <taxon>Bacteria</taxon>
        <taxon>Pseudomonadati</taxon>
        <taxon>Pseudomonadota</taxon>
        <taxon>Gammaproteobacteria</taxon>
        <taxon>Lysobacterales</taxon>
        <taxon>Lysobacteraceae</taxon>
        <taxon>Pseudoxanthomonas</taxon>
    </lineage>
</organism>
<dbReference type="InterPro" id="IPR047202">
    <property type="entry name" value="Lipocalin_Blc-like_dom"/>
</dbReference>
<name>A0A562D884_9GAMM</name>
<evidence type="ECO:0000256" key="1">
    <source>
        <dbReference type="ARBA" id="ARBA00006889"/>
    </source>
</evidence>
<comment type="subunit">
    <text evidence="2">Homodimer.</text>
</comment>
<dbReference type="Proteomes" id="UP000321583">
    <property type="component" value="Unassembled WGS sequence"/>
</dbReference>
<comment type="function">
    <text evidence="2">Involved in the storage or transport of lipids necessary for membrane maintenance under stressful conditions. Displays a binding preference for lysophospholipids.</text>
</comment>
<comment type="similarity">
    <text evidence="1 2">Belongs to the calycin superfamily. Lipocalin family.</text>
</comment>
<reference evidence="4 5" key="1">
    <citation type="submission" date="2019-07" db="EMBL/GenBank/DDBJ databases">
        <title>Genome sequencing of lignin-degrading bacterial isolates.</title>
        <authorList>
            <person name="Gladden J."/>
        </authorList>
    </citation>
    <scope>NUCLEOTIDE SEQUENCE [LARGE SCALE GENOMIC DNA]</scope>
    <source>
        <strain evidence="4 5">J19</strain>
    </source>
</reference>
<dbReference type="InterPro" id="IPR022271">
    <property type="entry name" value="Lipocalin_ApoD"/>
</dbReference>
<dbReference type="InterPro" id="IPR012674">
    <property type="entry name" value="Calycin"/>
</dbReference>
<dbReference type="SUPFAM" id="SSF50814">
    <property type="entry name" value="Lipocalins"/>
    <property type="match status" value="1"/>
</dbReference>
<evidence type="ECO:0000313" key="5">
    <source>
        <dbReference type="Proteomes" id="UP000321583"/>
    </source>
</evidence>
<dbReference type="PRINTS" id="PR01171">
    <property type="entry name" value="BCTLIPOCALIN"/>
</dbReference>